<protein>
    <submittedName>
        <fullName evidence="4">NADP-dependent oxidoreductase</fullName>
        <ecNumber evidence="4">1.-.-.-</ecNumber>
    </submittedName>
</protein>
<proteinExistence type="predicted"/>
<evidence type="ECO:0000256" key="1">
    <source>
        <dbReference type="ARBA" id="ARBA00022857"/>
    </source>
</evidence>
<dbReference type="PANTHER" id="PTHR48106:SF7">
    <property type="entry name" value="DEHYDROGENASE, ZINC-CONTAINING, PUTATIVE (AFU_ORTHOLOGUE AFUA_5G10220)-RELATED"/>
    <property type="match status" value="1"/>
</dbReference>
<dbReference type="RefSeq" id="WP_310549358.1">
    <property type="nucleotide sequence ID" value="NZ_JAVKGR010000025.1"/>
</dbReference>
<dbReference type="PANTHER" id="PTHR48106">
    <property type="entry name" value="QUINONE OXIDOREDUCTASE PIG3-RELATED"/>
    <property type="match status" value="1"/>
</dbReference>
<keyword evidence="5" id="KW-1185">Reference proteome</keyword>
<dbReference type="InterPro" id="IPR011032">
    <property type="entry name" value="GroES-like_sf"/>
</dbReference>
<dbReference type="SUPFAM" id="SSF51735">
    <property type="entry name" value="NAD(P)-binding Rossmann-fold domains"/>
    <property type="match status" value="1"/>
</dbReference>
<dbReference type="Proteomes" id="UP001251870">
    <property type="component" value="Unassembled WGS sequence"/>
</dbReference>
<dbReference type="EC" id="1.-.-.-" evidence="4"/>
<comment type="caution">
    <text evidence="4">The sequence shown here is derived from an EMBL/GenBank/DDBJ whole genome shotgun (WGS) entry which is preliminary data.</text>
</comment>
<evidence type="ECO:0000313" key="4">
    <source>
        <dbReference type="EMBL" id="MDR8020378.1"/>
    </source>
</evidence>
<dbReference type="CDD" id="cd05289">
    <property type="entry name" value="MDR_like_2"/>
    <property type="match status" value="1"/>
</dbReference>
<feature type="domain" description="Enoyl reductase (ER)" evidence="3">
    <location>
        <begin position="10"/>
        <end position="304"/>
    </location>
</feature>
<dbReference type="EMBL" id="JAVKGR010000025">
    <property type="protein sequence ID" value="MDR8020378.1"/>
    <property type="molecule type" value="Genomic_DNA"/>
</dbReference>
<keyword evidence="1" id="KW-0521">NADP</keyword>
<evidence type="ECO:0000259" key="3">
    <source>
        <dbReference type="SMART" id="SM00829"/>
    </source>
</evidence>
<dbReference type="InterPro" id="IPR036291">
    <property type="entry name" value="NAD(P)-bd_dom_sf"/>
</dbReference>
<dbReference type="Gene3D" id="3.90.180.10">
    <property type="entry name" value="Medium-chain alcohol dehydrogenases, catalytic domain"/>
    <property type="match status" value="1"/>
</dbReference>
<evidence type="ECO:0000256" key="2">
    <source>
        <dbReference type="ARBA" id="ARBA00023002"/>
    </source>
</evidence>
<evidence type="ECO:0000313" key="5">
    <source>
        <dbReference type="Proteomes" id="UP001251870"/>
    </source>
</evidence>
<accession>A0ABU2DV36</accession>
<dbReference type="Pfam" id="PF08240">
    <property type="entry name" value="ADH_N"/>
    <property type="match status" value="1"/>
</dbReference>
<name>A0ABU2DV36_9MICC</name>
<sequence length="308" mass="32476">MRAITYSQYGEPETLQLTEDAPQPKLGPGSVLIRVERAAVNPVDWKVMAGYLDPMLDIVFPAVPGWDVAGVIEALGPDVPEFEVGDRVASYGRKDVVHGGTYAEYVALPATSVARIPEPVSAEVAAGLPLVGLTALRSVETLGIGDQDTVLIHAASGGVGHIAAQLAVARGAKVIGTASAPHHEPLREIGVTPVEYGDGLVDRVRSVAPDGVTAVADFVGGVWEQTRQVLSVGGRHVSIADPQVEQHGGRWVWVRPDGRRLETLLSAVAEGALQVRLDRTFPLAQAAEALQISQRGEARGKLLIDPTA</sequence>
<dbReference type="InterPro" id="IPR013154">
    <property type="entry name" value="ADH-like_N"/>
</dbReference>
<dbReference type="Gene3D" id="3.40.50.720">
    <property type="entry name" value="NAD(P)-binding Rossmann-like Domain"/>
    <property type="match status" value="1"/>
</dbReference>
<dbReference type="SUPFAM" id="SSF50129">
    <property type="entry name" value="GroES-like"/>
    <property type="match status" value="1"/>
</dbReference>
<keyword evidence="2 4" id="KW-0560">Oxidoreductase</keyword>
<reference evidence="4 5" key="1">
    <citation type="submission" date="2023-09" db="EMBL/GenBank/DDBJ databases">
        <title>Description of three actinobacteria isolated from air of manufacturing shop in a pharmaceutical factory.</title>
        <authorList>
            <person name="Zhang D.-F."/>
        </authorList>
    </citation>
    <scope>NUCLEOTIDE SEQUENCE [LARGE SCALE GENOMIC DNA]</scope>
    <source>
        <strain evidence="4 5">LY-0111</strain>
    </source>
</reference>
<dbReference type="InterPro" id="IPR020843">
    <property type="entry name" value="ER"/>
</dbReference>
<dbReference type="GO" id="GO:0016491">
    <property type="term" value="F:oxidoreductase activity"/>
    <property type="evidence" value="ECO:0007669"/>
    <property type="project" value="UniProtKB-KW"/>
</dbReference>
<dbReference type="Pfam" id="PF13602">
    <property type="entry name" value="ADH_zinc_N_2"/>
    <property type="match status" value="1"/>
</dbReference>
<organism evidence="4 5">
    <name type="scientific">Nesterenkonia aerolata</name>
    <dbReference type="NCBI Taxonomy" id="3074079"/>
    <lineage>
        <taxon>Bacteria</taxon>
        <taxon>Bacillati</taxon>
        <taxon>Actinomycetota</taxon>
        <taxon>Actinomycetes</taxon>
        <taxon>Micrococcales</taxon>
        <taxon>Micrococcaceae</taxon>
        <taxon>Nesterenkonia</taxon>
    </lineage>
</organism>
<dbReference type="SMART" id="SM00829">
    <property type="entry name" value="PKS_ER"/>
    <property type="match status" value="1"/>
</dbReference>
<gene>
    <name evidence="4" type="ORF">RIL96_12495</name>
</gene>